<evidence type="ECO:0000313" key="7">
    <source>
        <dbReference type="Proteomes" id="UP000042958"/>
    </source>
</evidence>
<name>A0A0F7TZH1_PENBI</name>
<gene>
    <name evidence="6" type="ORF">PMG11_10499</name>
</gene>
<dbReference type="EMBL" id="CDHK01000013">
    <property type="protein sequence ID" value="CEJ61983.1"/>
    <property type="molecule type" value="Genomic_DNA"/>
</dbReference>
<keyword evidence="3" id="KW-0862">Zinc</keyword>
<accession>A0A0F7TZH1</accession>
<dbReference type="PROSITE" id="PS51891">
    <property type="entry name" value="CENP_V_GFA"/>
    <property type="match status" value="1"/>
</dbReference>
<keyword evidence="2" id="KW-0479">Metal-binding</keyword>
<dbReference type="OrthoDB" id="406544at2759"/>
<evidence type="ECO:0000313" key="6">
    <source>
        <dbReference type="EMBL" id="CEJ61983.1"/>
    </source>
</evidence>
<dbReference type="PANTHER" id="PTHR33337">
    <property type="entry name" value="GFA DOMAIN-CONTAINING PROTEIN"/>
    <property type="match status" value="1"/>
</dbReference>
<sequence length="149" mass="16655">MSDLPTITGSCLCQQIRYELSGDPQVRLLCHCDNCRKVSGSSFMANSVYHENQFRIVSGEEMLKIYKDSNNSSGNILSRAYCSNCSSPLFITNSVFKGMLTVTSGTMDLGLAKSEWAPEVEVFCKSRREWLPPIEGTTQCNETEIFQKS</sequence>
<dbReference type="InterPro" id="IPR011057">
    <property type="entry name" value="Mss4-like_sf"/>
</dbReference>
<organism evidence="6 7">
    <name type="scientific">Penicillium brasilianum</name>
    <dbReference type="NCBI Taxonomy" id="104259"/>
    <lineage>
        <taxon>Eukaryota</taxon>
        <taxon>Fungi</taxon>
        <taxon>Dikarya</taxon>
        <taxon>Ascomycota</taxon>
        <taxon>Pezizomycotina</taxon>
        <taxon>Eurotiomycetes</taxon>
        <taxon>Eurotiomycetidae</taxon>
        <taxon>Eurotiales</taxon>
        <taxon>Aspergillaceae</taxon>
        <taxon>Penicillium</taxon>
    </lineage>
</organism>
<evidence type="ECO:0000259" key="5">
    <source>
        <dbReference type="PROSITE" id="PS51891"/>
    </source>
</evidence>
<dbReference type="InterPro" id="IPR006913">
    <property type="entry name" value="CENP-V/GFA"/>
</dbReference>
<comment type="similarity">
    <text evidence="1">Belongs to the Gfa family.</text>
</comment>
<protein>
    <recommendedName>
        <fullName evidence="5">CENP-V/GFA domain-containing protein</fullName>
    </recommendedName>
</protein>
<dbReference type="Pfam" id="PF04828">
    <property type="entry name" value="GFA"/>
    <property type="match status" value="1"/>
</dbReference>
<dbReference type="SUPFAM" id="SSF51316">
    <property type="entry name" value="Mss4-like"/>
    <property type="match status" value="1"/>
</dbReference>
<dbReference type="Proteomes" id="UP000042958">
    <property type="component" value="Unassembled WGS sequence"/>
</dbReference>
<keyword evidence="7" id="KW-1185">Reference proteome</keyword>
<evidence type="ECO:0000256" key="2">
    <source>
        <dbReference type="ARBA" id="ARBA00022723"/>
    </source>
</evidence>
<evidence type="ECO:0000256" key="1">
    <source>
        <dbReference type="ARBA" id="ARBA00005495"/>
    </source>
</evidence>
<proteinExistence type="inferred from homology"/>
<dbReference type="AlphaFoldDB" id="A0A0F7TZH1"/>
<evidence type="ECO:0000256" key="4">
    <source>
        <dbReference type="ARBA" id="ARBA00023239"/>
    </source>
</evidence>
<evidence type="ECO:0000256" key="3">
    <source>
        <dbReference type="ARBA" id="ARBA00022833"/>
    </source>
</evidence>
<keyword evidence="4" id="KW-0456">Lyase</keyword>
<dbReference type="STRING" id="104259.A0A0F7TZH1"/>
<dbReference type="GO" id="GO:0046872">
    <property type="term" value="F:metal ion binding"/>
    <property type="evidence" value="ECO:0007669"/>
    <property type="project" value="UniProtKB-KW"/>
</dbReference>
<reference evidence="7" key="1">
    <citation type="journal article" date="2015" name="Genome Announc.">
        <title>Draft genome sequence of the fungus Penicillium brasilianum MG11.</title>
        <authorList>
            <person name="Horn F."/>
            <person name="Linde J."/>
            <person name="Mattern D.J."/>
            <person name="Walther G."/>
            <person name="Guthke R."/>
            <person name="Brakhage A.A."/>
            <person name="Valiante V."/>
        </authorList>
    </citation>
    <scope>NUCLEOTIDE SEQUENCE [LARGE SCALE GENOMIC DNA]</scope>
    <source>
        <strain evidence="7">MG11</strain>
    </source>
</reference>
<dbReference type="Gene3D" id="3.90.1590.10">
    <property type="entry name" value="glutathione-dependent formaldehyde- activating enzyme (gfa)"/>
    <property type="match status" value="1"/>
</dbReference>
<dbReference type="GO" id="GO:0016846">
    <property type="term" value="F:carbon-sulfur lyase activity"/>
    <property type="evidence" value="ECO:0007669"/>
    <property type="project" value="InterPro"/>
</dbReference>
<feature type="domain" description="CENP-V/GFA" evidence="5">
    <location>
        <begin position="7"/>
        <end position="117"/>
    </location>
</feature>
<dbReference type="PANTHER" id="PTHR33337:SF39">
    <property type="entry name" value="DUF636 DOMAIN PROTEIN (AFU_ORTHOLOGUE AFUA_6G11530)"/>
    <property type="match status" value="1"/>
</dbReference>